<dbReference type="Proteomes" id="UP000284543">
    <property type="component" value="Unassembled WGS sequence"/>
</dbReference>
<organism evidence="1 2">
    <name type="scientific">Enterocloster bolteae</name>
    <dbReference type="NCBI Taxonomy" id="208479"/>
    <lineage>
        <taxon>Bacteria</taxon>
        <taxon>Bacillati</taxon>
        <taxon>Bacillota</taxon>
        <taxon>Clostridia</taxon>
        <taxon>Lachnospirales</taxon>
        <taxon>Lachnospiraceae</taxon>
        <taxon>Enterocloster</taxon>
    </lineage>
</organism>
<evidence type="ECO:0000313" key="2">
    <source>
        <dbReference type="Proteomes" id="UP000284543"/>
    </source>
</evidence>
<reference evidence="1 2" key="1">
    <citation type="submission" date="2018-08" db="EMBL/GenBank/DDBJ databases">
        <title>A genome reference for cultivated species of the human gut microbiota.</title>
        <authorList>
            <person name="Zou Y."/>
            <person name="Xue W."/>
            <person name="Luo G."/>
        </authorList>
    </citation>
    <scope>NUCLEOTIDE SEQUENCE [LARGE SCALE GENOMIC DNA]</scope>
    <source>
        <strain evidence="1 2">AF14-18</strain>
    </source>
</reference>
<protein>
    <submittedName>
        <fullName evidence="1">Uncharacterized protein</fullName>
    </submittedName>
</protein>
<dbReference type="AlphaFoldDB" id="A0A412Z4C2"/>
<sequence>MISRIIALGNQIATAELVLDGTKFGQFVVKFGNNEKKVYKKSRCRFKWVMAAGKSHCFNYIRRMVYKQ</sequence>
<name>A0A412Z4C2_9FIRM</name>
<proteinExistence type="predicted"/>
<evidence type="ECO:0000313" key="1">
    <source>
        <dbReference type="EMBL" id="RGV74806.1"/>
    </source>
</evidence>
<gene>
    <name evidence="1" type="ORF">DWW02_15825</name>
</gene>
<comment type="caution">
    <text evidence="1">The sequence shown here is derived from an EMBL/GenBank/DDBJ whole genome shotgun (WGS) entry which is preliminary data.</text>
</comment>
<dbReference type="EMBL" id="QRZM01000006">
    <property type="protein sequence ID" value="RGV74806.1"/>
    <property type="molecule type" value="Genomic_DNA"/>
</dbReference>
<accession>A0A412Z4C2</accession>